<reference evidence="1" key="1">
    <citation type="submission" date="2018-02" db="EMBL/GenBank/DDBJ databases">
        <title>Rhizophora mucronata_Transcriptome.</title>
        <authorList>
            <person name="Meera S.P."/>
            <person name="Sreeshan A."/>
            <person name="Augustine A."/>
        </authorList>
    </citation>
    <scope>NUCLEOTIDE SEQUENCE</scope>
    <source>
        <tissue evidence="1">Leaf</tissue>
    </source>
</reference>
<proteinExistence type="predicted"/>
<accession>A0A2P2QF87</accession>
<dbReference type="EMBL" id="GGEC01085165">
    <property type="protein sequence ID" value="MBX65649.1"/>
    <property type="molecule type" value="Transcribed_RNA"/>
</dbReference>
<protein>
    <submittedName>
        <fullName evidence="1">Uncharacterized protein</fullName>
    </submittedName>
</protein>
<dbReference type="AlphaFoldDB" id="A0A2P2QF87"/>
<organism evidence="1">
    <name type="scientific">Rhizophora mucronata</name>
    <name type="common">Asiatic mangrove</name>
    <dbReference type="NCBI Taxonomy" id="61149"/>
    <lineage>
        <taxon>Eukaryota</taxon>
        <taxon>Viridiplantae</taxon>
        <taxon>Streptophyta</taxon>
        <taxon>Embryophyta</taxon>
        <taxon>Tracheophyta</taxon>
        <taxon>Spermatophyta</taxon>
        <taxon>Magnoliopsida</taxon>
        <taxon>eudicotyledons</taxon>
        <taxon>Gunneridae</taxon>
        <taxon>Pentapetalae</taxon>
        <taxon>rosids</taxon>
        <taxon>fabids</taxon>
        <taxon>Malpighiales</taxon>
        <taxon>Rhizophoraceae</taxon>
        <taxon>Rhizophora</taxon>
    </lineage>
</organism>
<name>A0A2P2QF87_RHIMU</name>
<evidence type="ECO:0000313" key="1">
    <source>
        <dbReference type="EMBL" id="MBX65649.1"/>
    </source>
</evidence>
<sequence length="54" mass="6171">MIDFRLPRKAITGLLNKQLFMLPIPFSMDKEPETFQQGTNGTIDSTEAKVEQIM</sequence>